<dbReference type="RefSeq" id="WP_301696661.1">
    <property type="nucleotide sequence ID" value="NZ_JAUJYW010000001.1"/>
</dbReference>
<proteinExistence type="predicted"/>
<keyword evidence="2" id="KW-0732">Signal</keyword>
<dbReference type="Proteomes" id="UP001174867">
    <property type="component" value="Unassembled WGS sequence"/>
</dbReference>
<keyword evidence="1" id="KW-1133">Transmembrane helix</keyword>
<feature type="transmembrane region" description="Helical" evidence="1">
    <location>
        <begin position="434"/>
        <end position="455"/>
    </location>
</feature>
<evidence type="ECO:0000313" key="3">
    <source>
        <dbReference type="EMBL" id="MDN8598323.1"/>
    </source>
</evidence>
<reference evidence="3 4" key="1">
    <citation type="submission" date="2023-07" db="EMBL/GenBank/DDBJ databases">
        <title>Citrobacter selenititolerans sp. nov., isolated from seleniferous soil.</title>
        <authorList>
            <person name="Zhang S."/>
            <person name="Li K."/>
            <person name="Peng J."/>
            <person name="Wang H."/>
            <person name="Sun J."/>
            <person name="Guo Y."/>
        </authorList>
    </citation>
    <scope>NUCLEOTIDE SEQUENCE [LARGE SCALE GENOMIC DNA]</scope>
    <source>
        <strain evidence="3 4">S2-9</strain>
    </source>
</reference>
<dbReference type="EMBL" id="JAUJYW010000001">
    <property type="protein sequence ID" value="MDN8598323.1"/>
    <property type="molecule type" value="Genomic_DNA"/>
</dbReference>
<feature type="chain" id="PRO_5047296133" evidence="2">
    <location>
        <begin position="22"/>
        <end position="464"/>
    </location>
</feature>
<organism evidence="3 4">
    <name type="scientific">Citrobacter enshiensis</name>
    <dbReference type="NCBI Taxonomy" id="2971264"/>
    <lineage>
        <taxon>Bacteria</taxon>
        <taxon>Pseudomonadati</taxon>
        <taxon>Pseudomonadota</taxon>
        <taxon>Gammaproteobacteria</taxon>
        <taxon>Enterobacterales</taxon>
        <taxon>Enterobacteriaceae</taxon>
        <taxon>Citrobacter</taxon>
    </lineage>
</organism>
<sequence length="464" mass="51670">MNGMKGVLWSVLVGMAFPAFSRDEAPETPQDYAVGVTLETHGESPWYRVPLPMEVYATSAWPDLRDVRVFNRQGDVVPFALEVQKSQATEPKAVPLRLFAFDASPVPVKPNDDSGMQTVLLRSKSGLEIHFESEDAKAIGQSFLLTLPENGVESLQVSRLRLDWRDPAENWQGKASVYYSRDLHRWDELQEASQLMDLKRGDDRLKIDTLRADITLSTDSIAYLLVILDSQSPALILNSVSALTDTNPPAAERVLLNARGSKVSPTEAIWRWDHPQPLTALDIILDNKGILPVELEWRSSEKEAWRPLSKTVLFWLDGQFSDSIPLSGALVEAVRMTTLNAKLPETLPVVRGVRDSYQVIFNAQGTSPYMLAWGNGAAVKADVSMDMMIPKALRERQKIDALPRVFPHTRVVLGGEARLTATSAAEQQRLWKTLLVWGALILGVAVLLTMAWRIWREVKKGGAA</sequence>
<accession>A0ABT8PQK0</accession>
<evidence type="ECO:0000256" key="1">
    <source>
        <dbReference type="SAM" id="Phobius"/>
    </source>
</evidence>
<dbReference type="InterPro" id="IPR025060">
    <property type="entry name" value="DUF3999"/>
</dbReference>
<dbReference type="Pfam" id="PF13163">
    <property type="entry name" value="DUF3999"/>
    <property type="match status" value="1"/>
</dbReference>
<name>A0ABT8PQK0_9ENTR</name>
<keyword evidence="4" id="KW-1185">Reference proteome</keyword>
<evidence type="ECO:0000313" key="4">
    <source>
        <dbReference type="Proteomes" id="UP001174867"/>
    </source>
</evidence>
<keyword evidence="1" id="KW-0472">Membrane</keyword>
<gene>
    <name evidence="3" type="ORF">Q0A17_02670</name>
</gene>
<keyword evidence="1" id="KW-0812">Transmembrane</keyword>
<comment type="caution">
    <text evidence="3">The sequence shown here is derived from an EMBL/GenBank/DDBJ whole genome shotgun (WGS) entry which is preliminary data.</text>
</comment>
<evidence type="ECO:0000256" key="2">
    <source>
        <dbReference type="SAM" id="SignalP"/>
    </source>
</evidence>
<protein>
    <submittedName>
        <fullName evidence="3">DUF3999 domain-containing protein</fullName>
    </submittedName>
</protein>
<feature type="signal peptide" evidence="2">
    <location>
        <begin position="1"/>
        <end position="21"/>
    </location>
</feature>